<dbReference type="InterPro" id="IPR002300">
    <property type="entry name" value="aa-tRNA-synth_Ia"/>
</dbReference>
<dbReference type="InterPro" id="IPR009080">
    <property type="entry name" value="tRNAsynth_Ia_anticodon-bd"/>
</dbReference>
<dbReference type="GO" id="GO:0004823">
    <property type="term" value="F:leucine-tRNA ligase activity"/>
    <property type="evidence" value="ECO:0007669"/>
    <property type="project" value="UniProtKB-EC"/>
</dbReference>
<feature type="domain" description="Methionyl/Valyl/Leucyl/Isoleucyl-tRNA synthetase anticodon-binding" evidence="11">
    <location>
        <begin position="792"/>
        <end position="910"/>
    </location>
</feature>
<evidence type="ECO:0000256" key="1">
    <source>
        <dbReference type="ARBA" id="ARBA00005594"/>
    </source>
</evidence>
<keyword evidence="13" id="KW-1185">Reference proteome</keyword>
<dbReference type="Gene3D" id="1.10.730.10">
    <property type="entry name" value="Isoleucyl-tRNA Synthetase, Domain 1"/>
    <property type="match status" value="1"/>
</dbReference>
<comment type="similarity">
    <text evidence="1">Belongs to the class-I aminoacyl-tRNA synthetase family.</text>
</comment>
<keyword evidence="9" id="KW-0175">Coiled coil</keyword>
<organism evidence="13 14">
    <name type="scientific">Acrobeloides nanus</name>
    <dbReference type="NCBI Taxonomy" id="290746"/>
    <lineage>
        <taxon>Eukaryota</taxon>
        <taxon>Metazoa</taxon>
        <taxon>Ecdysozoa</taxon>
        <taxon>Nematoda</taxon>
        <taxon>Chromadorea</taxon>
        <taxon>Rhabditida</taxon>
        <taxon>Tylenchina</taxon>
        <taxon>Cephalobomorpha</taxon>
        <taxon>Cephaloboidea</taxon>
        <taxon>Cephalobidae</taxon>
        <taxon>Acrobeloides</taxon>
    </lineage>
</organism>
<dbReference type="WBParaSite" id="ACRNAN_scaffold5759.g22616.t1">
    <property type="protein sequence ID" value="ACRNAN_scaffold5759.g22616.t1"/>
    <property type="gene ID" value="ACRNAN_scaffold5759.g22616"/>
</dbReference>
<reference evidence="14" key="1">
    <citation type="submission" date="2022-11" db="UniProtKB">
        <authorList>
            <consortium name="WormBaseParasite"/>
        </authorList>
    </citation>
    <scope>IDENTIFICATION</scope>
</reference>
<dbReference type="Pfam" id="PF00133">
    <property type="entry name" value="tRNA-synt_1"/>
    <property type="match status" value="2"/>
</dbReference>
<evidence type="ECO:0000256" key="8">
    <source>
        <dbReference type="ARBA" id="ARBA00030520"/>
    </source>
</evidence>
<keyword evidence="5" id="KW-0067">ATP-binding</keyword>
<dbReference type="SUPFAM" id="SSF47323">
    <property type="entry name" value="Anticodon-binding domain of a subclass of class I aminoacyl-tRNA synthetases"/>
    <property type="match status" value="1"/>
</dbReference>
<evidence type="ECO:0000256" key="7">
    <source>
        <dbReference type="ARBA" id="ARBA00023146"/>
    </source>
</evidence>
<dbReference type="GO" id="GO:0006429">
    <property type="term" value="P:leucyl-tRNA aminoacylation"/>
    <property type="evidence" value="ECO:0007669"/>
    <property type="project" value="InterPro"/>
</dbReference>
<evidence type="ECO:0000259" key="12">
    <source>
        <dbReference type="Pfam" id="PF24810"/>
    </source>
</evidence>
<accession>A0A914E560</accession>
<evidence type="ECO:0000256" key="3">
    <source>
        <dbReference type="ARBA" id="ARBA00022598"/>
    </source>
</evidence>
<dbReference type="EC" id="6.1.1.4" evidence="2"/>
<dbReference type="InterPro" id="IPR013155">
    <property type="entry name" value="M/V/L/I-tRNA-synth_anticd-bd"/>
</dbReference>
<dbReference type="Gene3D" id="3.90.740.10">
    <property type="entry name" value="Valyl/Leucyl/Isoleucyl-tRNA synthetase, editing domain"/>
    <property type="match status" value="1"/>
</dbReference>
<evidence type="ECO:0000313" key="14">
    <source>
        <dbReference type="WBParaSite" id="ACRNAN_scaffold5759.g22616.t1"/>
    </source>
</evidence>
<dbReference type="PANTHER" id="PTHR45794:SF1">
    <property type="entry name" value="LEUCINE--TRNA LIGASE, CYTOPLASMIC"/>
    <property type="match status" value="1"/>
</dbReference>
<dbReference type="InterPro" id="IPR055416">
    <property type="entry name" value="RBD_LARS1"/>
</dbReference>
<feature type="domain" description="Aminoacyl-tRNA synthetase class Ia" evidence="10">
    <location>
        <begin position="179"/>
        <end position="751"/>
    </location>
</feature>
<evidence type="ECO:0000259" key="11">
    <source>
        <dbReference type="Pfam" id="PF08264"/>
    </source>
</evidence>
<keyword evidence="4" id="KW-0547">Nucleotide-binding</keyword>
<feature type="domain" description="Leucine--tRNA ligase RagD-binding" evidence="12">
    <location>
        <begin position="938"/>
        <end position="1010"/>
    </location>
</feature>
<protein>
    <recommendedName>
        <fullName evidence="2">leucine--tRNA ligase</fullName>
        <ecNumber evidence="2">6.1.1.4</ecNumber>
    </recommendedName>
    <alternativeName>
        <fullName evidence="8">Leucyl-tRNA synthetase</fullName>
    </alternativeName>
</protein>
<dbReference type="Gene3D" id="3.40.50.620">
    <property type="entry name" value="HUPs"/>
    <property type="match status" value="1"/>
</dbReference>
<evidence type="ECO:0000256" key="2">
    <source>
        <dbReference type="ARBA" id="ARBA00013164"/>
    </source>
</evidence>
<dbReference type="Pfam" id="PF24810">
    <property type="entry name" value="RBD_LARS1"/>
    <property type="match status" value="1"/>
</dbReference>
<dbReference type="SUPFAM" id="SSF50677">
    <property type="entry name" value="ValRS/IleRS/LeuRS editing domain"/>
    <property type="match status" value="1"/>
</dbReference>
<proteinExistence type="inferred from homology"/>
<keyword evidence="7" id="KW-0030">Aminoacyl-tRNA synthetase</keyword>
<dbReference type="CDD" id="cd07959">
    <property type="entry name" value="Anticodon_Ia_Leu_AEc"/>
    <property type="match status" value="1"/>
</dbReference>
<dbReference type="FunFam" id="3.90.740.10:FF:000001">
    <property type="entry name" value="Leucine--tRNA ligase, cytoplasmic"/>
    <property type="match status" value="1"/>
</dbReference>
<evidence type="ECO:0000313" key="13">
    <source>
        <dbReference type="Proteomes" id="UP000887540"/>
    </source>
</evidence>
<dbReference type="GO" id="GO:0002161">
    <property type="term" value="F:aminoacyl-tRNA deacylase activity"/>
    <property type="evidence" value="ECO:0007669"/>
    <property type="project" value="InterPro"/>
</dbReference>
<feature type="coiled-coil region" evidence="9">
    <location>
        <begin position="440"/>
        <end position="467"/>
    </location>
</feature>
<keyword evidence="6" id="KW-0648">Protein biosynthesis</keyword>
<dbReference type="Pfam" id="PF08264">
    <property type="entry name" value="Anticodon_1"/>
    <property type="match status" value="1"/>
</dbReference>
<dbReference type="SUPFAM" id="SSF52374">
    <property type="entry name" value="Nucleotidylyl transferase"/>
    <property type="match status" value="1"/>
</dbReference>
<dbReference type="InterPro" id="IPR004493">
    <property type="entry name" value="Leu-tRNA-synth_Ia_arc/euk"/>
</dbReference>
<name>A0A914E560_9BILA</name>
<feature type="domain" description="Aminoacyl-tRNA synthetase class Ia" evidence="10">
    <location>
        <begin position="19"/>
        <end position="99"/>
    </location>
</feature>
<dbReference type="AlphaFoldDB" id="A0A914E560"/>
<keyword evidence="3" id="KW-0436">Ligase</keyword>
<dbReference type="Proteomes" id="UP000887540">
    <property type="component" value="Unplaced"/>
</dbReference>
<dbReference type="NCBIfam" id="NF008957">
    <property type="entry name" value="PRK12300.1"/>
    <property type="match status" value="1"/>
</dbReference>
<dbReference type="NCBIfam" id="TIGR00395">
    <property type="entry name" value="leuS_arch"/>
    <property type="match status" value="1"/>
</dbReference>
<dbReference type="CDD" id="cd00812">
    <property type="entry name" value="LeuRS_core"/>
    <property type="match status" value="1"/>
</dbReference>
<evidence type="ECO:0000259" key="10">
    <source>
        <dbReference type="Pfam" id="PF00133"/>
    </source>
</evidence>
<dbReference type="PANTHER" id="PTHR45794">
    <property type="entry name" value="LEUCYL-TRNA SYNTHETASE"/>
    <property type="match status" value="1"/>
</dbReference>
<dbReference type="GO" id="GO:0005524">
    <property type="term" value="F:ATP binding"/>
    <property type="evidence" value="ECO:0007669"/>
    <property type="project" value="UniProtKB-KW"/>
</dbReference>
<evidence type="ECO:0000256" key="9">
    <source>
        <dbReference type="SAM" id="Coils"/>
    </source>
</evidence>
<dbReference type="InterPro" id="IPR014729">
    <property type="entry name" value="Rossmann-like_a/b/a_fold"/>
</dbReference>
<dbReference type="InterPro" id="IPR009008">
    <property type="entry name" value="Val/Leu/Ile-tRNA-synth_edit"/>
</dbReference>
<evidence type="ECO:0000256" key="5">
    <source>
        <dbReference type="ARBA" id="ARBA00022840"/>
    </source>
</evidence>
<evidence type="ECO:0000256" key="6">
    <source>
        <dbReference type="ARBA" id="ARBA00022917"/>
    </source>
</evidence>
<evidence type="ECO:0000256" key="4">
    <source>
        <dbReference type="ARBA" id="ARBA00022741"/>
    </source>
</evidence>
<sequence>MEKERKKVLELRKIERNYQEKWENAKIFEEDAPSDNENLSKYMVTFPYPYCNGRLHLGHIFTVSKCEFAVGYQRMQQKKTLFPFGFHCTGMPIKACADKLAYEINTYGMPPNFPNIEEIVEEESIEAELAKKEKAKKSKAVAKAGASKFQWDIMKSLNMTDTEIVQFADANFWLDYFPPLCQEDLKKMGLKVDWRRSFITTDRNKYYSSFVEWQFRKLKEGGFIDFGKRYTIFSPKDGQPCMDHDRATGEGVGPQEYTLVKLEILDPKPKILAAVVKPVYLVAATLRPETMYGQTNVYLHPDIAYSAFYAGPEENEVFIATKRAARNLSYQNLTNEFGKVNFVEGLEKVYGKDLLGAALKAPLAAYEKVYALPMLTIKDEKGTGVVTSVPSDAPDDLAALNDLKKKKPLREKYNITDEMVMPYVPIPIIDIPEYGNLAAVTMVEKLKIESQNEKEKLEEAKREVYLKGFYDGIMLVGEYKGRKTADVKKLIQEDLIKKNLAVKYVEPEKTIISRSGDECVVALCDQWYLKYGDENWKNEAKRALSQMNTYSEEVRRNFEHTIDWLHEYACSRSYGLGTKLPWDPQYLIESLSDSTIYNSYYTVAHLLQTSLDGKVPGPLGIKPEQMTDACWDYIFLHSDYDSTKMPIEKPKLDKMRQEFEYWYPVDMRVSGKDLVQNHLTFFLFNHVAIWKDQPKKWPKSIRANGHLLLNNEKMSKSTGNFLTLVDAVEKFGADGMRLGLADAGDGVEDANFVFDMADAGVLRLYNFLTWVKEMVELKKEAKFRTGEKLFIDRVFENQLNRFLRLATDQYELTNFKEALKYGFFEYQSARDFYREVCGGETGMHEELVFQFIETQAKILSPICPHVCEEIWSIIGKEGFIIQAKWPEIGETDEILLKEGQFLESSVRDFRLRLLALLNPKKKSPGQTINPPTKGNIYVAEKYPSWQNTVLGVLKELYNENNNEFPDNKIISQKLNSMESLKKLAKKTMPFVQMIKESVREQGIGAIEQTCPFDQLRVLKECTEYLKNTLSIQEVQILPVDEEKLEPNVVETITPGKPFVKFE</sequence>